<dbReference type="EMBL" id="JABVXQ010000003">
    <property type="protein sequence ID" value="KAF6119880.1"/>
    <property type="molecule type" value="Genomic_DNA"/>
</dbReference>
<protein>
    <submittedName>
        <fullName evidence="1">Uncharacterized protein</fullName>
    </submittedName>
</protein>
<proteinExistence type="predicted"/>
<accession>A0A834AWN0</accession>
<dbReference type="Proteomes" id="UP000664940">
    <property type="component" value="Unassembled WGS sequence"/>
</dbReference>
<name>A0A834AWN0_9CHIR</name>
<reference evidence="1 2" key="1">
    <citation type="journal article" date="2020" name="Nature">
        <title>Six reference-quality genomes reveal evolution of bat adaptations.</title>
        <authorList>
            <person name="Jebb D."/>
            <person name="Huang Z."/>
            <person name="Pippel M."/>
            <person name="Hughes G.M."/>
            <person name="Lavrichenko K."/>
            <person name="Devanna P."/>
            <person name="Winkler S."/>
            <person name="Jermiin L.S."/>
            <person name="Skirmuntt E.C."/>
            <person name="Katzourakis A."/>
            <person name="Burkitt-Gray L."/>
            <person name="Ray D.A."/>
            <person name="Sullivan K.A.M."/>
            <person name="Roscito J.G."/>
            <person name="Kirilenko B.M."/>
            <person name="Davalos L.M."/>
            <person name="Corthals A.P."/>
            <person name="Power M.L."/>
            <person name="Jones G."/>
            <person name="Ransome R.D."/>
            <person name="Dechmann D.K.N."/>
            <person name="Locatelli A.G."/>
            <person name="Puechmaille S.J."/>
            <person name="Fedrigo O."/>
            <person name="Jarvis E.D."/>
            <person name="Hiller M."/>
            <person name="Vernes S.C."/>
            <person name="Myers E.W."/>
            <person name="Teeling E.C."/>
        </authorList>
    </citation>
    <scope>NUCLEOTIDE SEQUENCE [LARGE SCALE GENOMIC DNA]</scope>
    <source>
        <strain evidence="1">Bat1K_MPI-CBG_1</strain>
    </source>
</reference>
<evidence type="ECO:0000313" key="2">
    <source>
        <dbReference type="Proteomes" id="UP000664940"/>
    </source>
</evidence>
<evidence type="ECO:0000313" key="1">
    <source>
        <dbReference type="EMBL" id="KAF6119880.1"/>
    </source>
</evidence>
<dbReference type="AlphaFoldDB" id="A0A834AWN0"/>
<comment type="caution">
    <text evidence="1">The sequence shown here is derived from an EMBL/GenBank/DDBJ whole genome shotgun (WGS) entry which is preliminary data.</text>
</comment>
<sequence length="146" mass="16720">METSEIRHLVFLARNIVKYCFQKKSSLIFLQPFRPMSWETAQVDKLYIHPGCLKPVSFSPSCFHDRMKTAVHTTQRGSLPHTRPILRLLSVKNNSFFLLSFLVYSYFQALLHSAVPLQHMLPRPCTRAFPSAPCSGARHSGRSCLL</sequence>
<organism evidence="1 2">
    <name type="scientific">Phyllostomus discolor</name>
    <name type="common">pale spear-nosed bat</name>
    <dbReference type="NCBI Taxonomy" id="89673"/>
    <lineage>
        <taxon>Eukaryota</taxon>
        <taxon>Metazoa</taxon>
        <taxon>Chordata</taxon>
        <taxon>Craniata</taxon>
        <taxon>Vertebrata</taxon>
        <taxon>Euteleostomi</taxon>
        <taxon>Mammalia</taxon>
        <taxon>Eutheria</taxon>
        <taxon>Laurasiatheria</taxon>
        <taxon>Chiroptera</taxon>
        <taxon>Yangochiroptera</taxon>
        <taxon>Phyllostomidae</taxon>
        <taxon>Phyllostominae</taxon>
        <taxon>Phyllostomus</taxon>
    </lineage>
</organism>
<gene>
    <name evidence="1" type="ORF">HJG60_010263</name>
</gene>